<dbReference type="SUPFAM" id="SSF51735">
    <property type="entry name" value="NAD(P)-binding Rossmann-fold domains"/>
    <property type="match status" value="1"/>
</dbReference>
<dbReference type="Pfam" id="PF13561">
    <property type="entry name" value="adh_short_C2"/>
    <property type="match status" value="1"/>
</dbReference>
<proteinExistence type="inferred from homology"/>
<dbReference type="PRINTS" id="PR00081">
    <property type="entry name" value="GDHRDH"/>
</dbReference>
<dbReference type="RefSeq" id="WP_254026265.1">
    <property type="nucleotide sequence ID" value="NZ_CAKXZS010000024.1"/>
</dbReference>
<dbReference type="Gene3D" id="3.40.50.720">
    <property type="entry name" value="NAD(P)-binding Rossmann-like Domain"/>
    <property type="match status" value="1"/>
</dbReference>
<evidence type="ECO:0000313" key="5">
    <source>
        <dbReference type="Proteomes" id="UP001152604"/>
    </source>
</evidence>
<dbReference type="Proteomes" id="UP001152604">
    <property type="component" value="Unassembled WGS sequence"/>
</dbReference>
<sequence length="298" mass="31491">MGLLELRLPDIVVVTGTASGLGLEVARQLLQSNCQVVGVDMAPSALESDPSYQQVTGSIADTSTWNWVVDLLDAQASATLGLVTCAAILDVGTVPEATPQRIERTMSVNVTGTALGMAMIIPRMEANGGGAIVAVASVNATLAEQQLAIYNASKAAVRQLARTAALDHARRGIRINVLSPGPMMAGLFKRHVESATDSSRFLATRANRQPQGRILEASEVAQAALFLLSDGATALLGADVIADGGLTAGSISEPAPKGRPSKLTIVGRNQYGHWSQGKGRNHHRRRQWHRPRHGLGFR</sequence>
<feature type="region of interest" description="Disordered" evidence="3">
    <location>
        <begin position="272"/>
        <end position="298"/>
    </location>
</feature>
<dbReference type="PROSITE" id="PS00061">
    <property type="entry name" value="ADH_SHORT"/>
    <property type="match status" value="1"/>
</dbReference>
<dbReference type="InterPro" id="IPR036291">
    <property type="entry name" value="NAD(P)-bd_dom_sf"/>
</dbReference>
<dbReference type="PANTHER" id="PTHR43477:SF1">
    <property type="entry name" value="DIHYDROANTICAPSIN 7-DEHYDROGENASE"/>
    <property type="match status" value="1"/>
</dbReference>
<comment type="similarity">
    <text evidence="1">Belongs to the short-chain dehydrogenases/reductases (SDR) family.</text>
</comment>
<feature type="compositionally biased region" description="Basic residues" evidence="3">
    <location>
        <begin position="279"/>
        <end position="298"/>
    </location>
</feature>
<dbReference type="CDD" id="cd05233">
    <property type="entry name" value="SDR_c"/>
    <property type="match status" value="1"/>
</dbReference>
<evidence type="ECO:0000313" key="4">
    <source>
        <dbReference type="EMBL" id="CAH2402712.1"/>
    </source>
</evidence>
<evidence type="ECO:0000256" key="2">
    <source>
        <dbReference type="ARBA" id="ARBA00023002"/>
    </source>
</evidence>
<gene>
    <name evidence="4" type="ORF">MES4922_300014</name>
</gene>
<dbReference type="InterPro" id="IPR002347">
    <property type="entry name" value="SDR_fam"/>
</dbReference>
<dbReference type="InterPro" id="IPR020904">
    <property type="entry name" value="Sc_DH/Rdtase_CS"/>
</dbReference>
<evidence type="ECO:0000256" key="1">
    <source>
        <dbReference type="ARBA" id="ARBA00006484"/>
    </source>
</evidence>
<name>A0ABN8K0T8_9HYPH</name>
<keyword evidence="5" id="KW-1185">Reference proteome</keyword>
<protein>
    <submittedName>
        <fullName evidence="4">NAD(P)-dependent dehydrogenase, short-chain alcohol dehydrogenase family</fullName>
    </submittedName>
</protein>
<organism evidence="4 5">
    <name type="scientific">Mesorhizobium ventifaucium</name>
    <dbReference type="NCBI Taxonomy" id="666020"/>
    <lineage>
        <taxon>Bacteria</taxon>
        <taxon>Pseudomonadati</taxon>
        <taxon>Pseudomonadota</taxon>
        <taxon>Alphaproteobacteria</taxon>
        <taxon>Hyphomicrobiales</taxon>
        <taxon>Phyllobacteriaceae</taxon>
        <taxon>Mesorhizobium</taxon>
    </lineage>
</organism>
<comment type="caution">
    <text evidence="4">The sequence shown here is derived from an EMBL/GenBank/DDBJ whole genome shotgun (WGS) entry which is preliminary data.</text>
</comment>
<dbReference type="InterPro" id="IPR051122">
    <property type="entry name" value="SDR_DHRS6-like"/>
</dbReference>
<reference evidence="4" key="1">
    <citation type="submission" date="2022-03" db="EMBL/GenBank/DDBJ databases">
        <authorList>
            <person name="Brunel B."/>
        </authorList>
    </citation>
    <scope>NUCLEOTIDE SEQUENCE</scope>
    <source>
        <strain evidence="4">STM4922sample</strain>
    </source>
</reference>
<evidence type="ECO:0000256" key="3">
    <source>
        <dbReference type="SAM" id="MobiDB-lite"/>
    </source>
</evidence>
<accession>A0ABN8K0T8</accession>
<dbReference type="EMBL" id="CAKXZS010000024">
    <property type="protein sequence ID" value="CAH2402712.1"/>
    <property type="molecule type" value="Genomic_DNA"/>
</dbReference>
<dbReference type="PANTHER" id="PTHR43477">
    <property type="entry name" value="DIHYDROANTICAPSIN 7-DEHYDROGENASE"/>
    <property type="match status" value="1"/>
</dbReference>
<keyword evidence="2" id="KW-0560">Oxidoreductase</keyword>